<comment type="caution">
    <text evidence="2">The sequence shown here is derived from an EMBL/GenBank/DDBJ whole genome shotgun (WGS) entry which is preliminary data.</text>
</comment>
<dbReference type="Proteomes" id="UP001551695">
    <property type="component" value="Unassembled WGS sequence"/>
</dbReference>
<dbReference type="GO" id="GO:0004623">
    <property type="term" value="F:phospholipase A2 activity"/>
    <property type="evidence" value="ECO:0007669"/>
    <property type="project" value="UniProtKB-EC"/>
</dbReference>
<keyword evidence="2" id="KW-0378">Hydrolase</keyword>
<dbReference type="RefSeq" id="WP_357788191.1">
    <property type="nucleotide sequence ID" value="NZ_JBFAKC010000016.1"/>
</dbReference>
<proteinExistence type="predicted"/>
<dbReference type="SUPFAM" id="SSF48619">
    <property type="entry name" value="Phospholipase A2, PLA2"/>
    <property type="match status" value="1"/>
</dbReference>
<reference evidence="2 3" key="1">
    <citation type="submission" date="2024-06" db="EMBL/GenBank/DDBJ databases">
        <title>The Natural Products Discovery Center: Release of the First 8490 Sequenced Strains for Exploring Actinobacteria Biosynthetic Diversity.</title>
        <authorList>
            <person name="Kalkreuter E."/>
            <person name="Kautsar S.A."/>
            <person name="Yang D."/>
            <person name="Bader C.D."/>
            <person name="Teijaro C.N."/>
            <person name="Fluegel L."/>
            <person name="Davis C.M."/>
            <person name="Simpson J.R."/>
            <person name="Lauterbach L."/>
            <person name="Steele A.D."/>
            <person name="Gui C."/>
            <person name="Meng S."/>
            <person name="Li G."/>
            <person name="Viehrig K."/>
            <person name="Ye F."/>
            <person name="Su P."/>
            <person name="Kiefer A.F."/>
            <person name="Nichols A."/>
            <person name="Cepeda A.J."/>
            <person name="Yan W."/>
            <person name="Fan B."/>
            <person name="Jiang Y."/>
            <person name="Adhikari A."/>
            <person name="Zheng C.-J."/>
            <person name="Schuster L."/>
            <person name="Cowan T.M."/>
            <person name="Smanski M.J."/>
            <person name="Chevrette M.G."/>
            <person name="De Carvalho L.P.S."/>
            <person name="Shen B."/>
        </authorList>
    </citation>
    <scope>NUCLEOTIDE SEQUENCE [LARGE SCALE GENOMIC DNA]</scope>
    <source>
        <strain evidence="2 3">NPDC050403</strain>
    </source>
</reference>
<protein>
    <submittedName>
        <fullName evidence="2">Phospholipase A2</fullName>
        <ecNumber evidence="2">3.1.1.4</ecNumber>
    </submittedName>
</protein>
<evidence type="ECO:0000313" key="3">
    <source>
        <dbReference type="Proteomes" id="UP001551695"/>
    </source>
</evidence>
<name>A0ABV3G1X2_9NOCA</name>
<evidence type="ECO:0000313" key="2">
    <source>
        <dbReference type="EMBL" id="MEV0711628.1"/>
    </source>
</evidence>
<feature type="chain" id="PRO_5045728953" evidence="1">
    <location>
        <begin position="26"/>
        <end position="142"/>
    </location>
</feature>
<organism evidence="2 3">
    <name type="scientific">Nocardia aurea</name>
    <dbReference type="NCBI Taxonomy" id="2144174"/>
    <lineage>
        <taxon>Bacteria</taxon>
        <taxon>Bacillati</taxon>
        <taxon>Actinomycetota</taxon>
        <taxon>Actinomycetes</taxon>
        <taxon>Mycobacteriales</taxon>
        <taxon>Nocardiaceae</taxon>
        <taxon>Nocardia</taxon>
    </lineage>
</organism>
<keyword evidence="3" id="KW-1185">Reference proteome</keyword>
<feature type="signal peptide" evidence="1">
    <location>
        <begin position="1"/>
        <end position="25"/>
    </location>
</feature>
<keyword evidence="1" id="KW-0732">Signal</keyword>
<accession>A0ABV3G1X2</accession>
<dbReference type="Gene3D" id="1.20.90.10">
    <property type="entry name" value="Phospholipase A2 domain"/>
    <property type="match status" value="1"/>
</dbReference>
<dbReference type="EMBL" id="JBFAKC010000016">
    <property type="protein sequence ID" value="MEV0711628.1"/>
    <property type="molecule type" value="Genomic_DNA"/>
</dbReference>
<dbReference type="EC" id="3.1.1.4" evidence="2"/>
<dbReference type="InterPro" id="IPR036444">
    <property type="entry name" value="PLipase_A2_dom_sf"/>
</dbReference>
<dbReference type="InterPro" id="IPR015141">
    <property type="entry name" value="PLipase_A2_prok/fun"/>
</dbReference>
<dbReference type="Pfam" id="PF09056">
    <property type="entry name" value="Phospholip_A2_3"/>
    <property type="match status" value="1"/>
</dbReference>
<evidence type="ECO:0000256" key="1">
    <source>
        <dbReference type="SAM" id="SignalP"/>
    </source>
</evidence>
<gene>
    <name evidence="2" type="ORF">AB0I48_29130</name>
</gene>
<sequence>MRRVGLLVIPAAMLTCLLPTAPASAHTTGGSALPSNDGPHAWKAHPSDELACSMPLNIPQEPAFNHACKHHDGCYEGFPHDGVPTYWVSRLQCDDWFRADMTESCVEAYRLQPLSQCMAEVTAYYAAVRVGGRNGFHGPDNN</sequence>